<gene>
    <name evidence="1" type="ORF">MM171B04317_0002</name>
</gene>
<sequence>MRRRHKIKDVRCYNHDGRSGVIVETKAATFTLLAFPAKRPALMLLRIRHFLPHLWDYFKEQPYLDEDDLKDFLIGKYLYGKVTEVERDGMISTVIT</sequence>
<accession>A0A6M3X6A1</accession>
<dbReference type="AlphaFoldDB" id="A0A6M3X6A1"/>
<dbReference type="EMBL" id="MT143965">
    <property type="protein sequence ID" value="QJH93304.1"/>
    <property type="molecule type" value="Genomic_DNA"/>
</dbReference>
<name>A0A6M3X6A1_9ZZZZ</name>
<evidence type="ECO:0000313" key="1">
    <source>
        <dbReference type="EMBL" id="QJH93304.1"/>
    </source>
</evidence>
<proteinExistence type="predicted"/>
<protein>
    <submittedName>
        <fullName evidence="1">Uncharacterized protein</fullName>
    </submittedName>
</protein>
<organism evidence="1">
    <name type="scientific">viral metagenome</name>
    <dbReference type="NCBI Taxonomy" id="1070528"/>
    <lineage>
        <taxon>unclassified sequences</taxon>
        <taxon>metagenomes</taxon>
        <taxon>organismal metagenomes</taxon>
    </lineage>
</organism>
<reference evidence="1" key="1">
    <citation type="submission" date="2020-03" db="EMBL/GenBank/DDBJ databases">
        <title>The deep terrestrial virosphere.</title>
        <authorList>
            <person name="Holmfeldt K."/>
            <person name="Nilsson E."/>
            <person name="Simone D."/>
            <person name="Lopez-Fernandez M."/>
            <person name="Wu X."/>
            <person name="de Brujin I."/>
            <person name="Lundin D."/>
            <person name="Andersson A."/>
            <person name="Bertilsson S."/>
            <person name="Dopson M."/>
        </authorList>
    </citation>
    <scope>NUCLEOTIDE SEQUENCE</scope>
    <source>
        <strain evidence="1">MM171B04317</strain>
    </source>
</reference>